<dbReference type="Proteomes" id="UP000189739">
    <property type="component" value="Unassembled WGS sequence"/>
</dbReference>
<dbReference type="SFLD" id="SFLDG01129">
    <property type="entry name" value="C1.5:_HAD__Beta-PGM__Phosphata"/>
    <property type="match status" value="1"/>
</dbReference>
<dbReference type="Pfam" id="PF00702">
    <property type="entry name" value="Hydrolase"/>
    <property type="match status" value="1"/>
</dbReference>
<dbReference type="InterPro" id="IPR023198">
    <property type="entry name" value="PGP-like_dom2"/>
</dbReference>
<dbReference type="InterPro" id="IPR023214">
    <property type="entry name" value="HAD_sf"/>
</dbReference>
<dbReference type="NCBIfam" id="TIGR01549">
    <property type="entry name" value="HAD-SF-IA-v1"/>
    <property type="match status" value="1"/>
</dbReference>
<evidence type="ECO:0000313" key="1">
    <source>
        <dbReference type="EMBL" id="OOQ58562.1"/>
    </source>
</evidence>
<dbReference type="Gene3D" id="1.10.150.240">
    <property type="entry name" value="Putative phosphatase, domain 2"/>
    <property type="match status" value="1"/>
</dbReference>
<protein>
    <submittedName>
        <fullName evidence="1">Noncanonical pyrimidine nucleotidase, YjjG family</fullName>
    </submittedName>
</protein>
<dbReference type="OrthoDB" id="9802350at2"/>
<dbReference type="STRING" id="1792845.BC343_07805"/>
<evidence type="ECO:0000313" key="2">
    <source>
        <dbReference type="Proteomes" id="UP000189739"/>
    </source>
</evidence>
<dbReference type="InterPro" id="IPR052550">
    <property type="entry name" value="Pyrimidine_5'-ntase_YjjG"/>
</dbReference>
<dbReference type="EMBL" id="MBTF01000023">
    <property type="protein sequence ID" value="OOQ58562.1"/>
    <property type="molecule type" value="Genomic_DNA"/>
</dbReference>
<organism evidence="1 2">
    <name type="scientific">Mucilaginibacter pedocola</name>
    <dbReference type="NCBI Taxonomy" id="1792845"/>
    <lineage>
        <taxon>Bacteria</taxon>
        <taxon>Pseudomonadati</taxon>
        <taxon>Bacteroidota</taxon>
        <taxon>Sphingobacteriia</taxon>
        <taxon>Sphingobacteriales</taxon>
        <taxon>Sphingobacteriaceae</taxon>
        <taxon>Mucilaginibacter</taxon>
    </lineage>
</organism>
<dbReference type="PANTHER" id="PTHR47478:SF1">
    <property type="entry name" value="PYRIMIDINE 5'-NUCLEOTIDASE YJJG"/>
    <property type="match status" value="1"/>
</dbReference>
<dbReference type="PANTHER" id="PTHR47478">
    <property type="match status" value="1"/>
</dbReference>
<dbReference type="SUPFAM" id="SSF56784">
    <property type="entry name" value="HAD-like"/>
    <property type="match status" value="1"/>
</dbReference>
<comment type="caution">
    <text evidence="1">The sequence shown here is derived from an EMBL/GenBank/DDBJ whole genome shotgun (WGS) entry which is preliminary data.</text>
</comment>
<accession>A0A1S9PC53</accession>
<proteinExistence type="predicted"/>
<dbReference type="InterPro" id="IPR006439">
    <property type="entry name" value="HAD-SF_hydro_IA"/>
</dbReference>
<name>A0A1S9PC53_9SPHI</name>
<keyword evidence="2" id="KW-1185">Reference proteome</keyword>
<gene>
    <name evidence="1" type="ORF">BC343_07805</name>
</gene>
<dbReference type="Gene3D" id="3.40.50.1000">
    <property type="entry name" value="HAD superfamily/HAD-like"/>
    <property type="match status" value="1"/>
</dbReference>
<dbReference type="AlphaFoldDB" id="A0A1S9PC53"/>
<sequence length="242" mass="27504">MPHSEISNPNSETKYTHIFFDLDHTIWDFDKNAEETLHELYGTYKLVDVGVHSADIFIETYTRHNHRLWAQYHLGEITKDELRDARFKSTFTELGLHPDVMPADFEDAYVRLCPTKTNLFPHAHETLEYLQAKYTLHLISNGFKDSTQLKVAGTGLAKYFANVIISEVVGVNKPDPLIFQHAVDLAGTTKHESLMIGDSIEADIRGALGFGMDAIYFNPFNLDKPADVPVQITHLKELTLML</sequence>
<dbReference type="GO" id="GO:0008253">
    <property type="term" value="F:5'-nucleotidase activity"/>
    <property type="evidence" value="ECO:0007669"/>
    <property type="project" value="InterPro"/>
</dbReference>
<dbReference type="InterPro" id="IPR011951">
    <property type="entry name" value="HAD-SF_hydro_IA_YjjG/PynA"/>
</dbReference>
<dbReference type="SFLD" id="SFLDS00003">
    <property type="entry name" value="Haloacid_Dehalogenase"/>
    <property type="match status" value="1"/>
</dbReference>
<reference evidence="1 2" key="1">
    <citation type="submission" date="2016-07" db="EMBL/GenBank/DDBJ databases">
        <title>Genomic analysis of zinc-resistant bacterium Mucilaginibacter pedocola TBZ30.</title>
        <authorList>
            <person name="Huang J."/>
            <person name="Tang J."/>
        </authorList>
    </citation>
    <scope>NUCLEOTIDE SEQUENCE [LARGE SCALE GENOMIC DNA]</scope>
    <source>
        <strain evidence="1 2">TBZ30</strain>
    </source>
</reference>
<dbReference type="NCBIfam" id="TIGR02254">
    <property type="entry name" value="YjjG_YfnB"/>
    <property type="match status" value="1"/>
</dbReference>
<dbReference type="RefSeq" id="WP_078349260.1">
    <property type="nucleotide sequence ID" value="NZ_MBTF01000023.1"/>
</dbReference>
<dbReference type="InterPro" id="IPR036412">
    <property type="entry name" value="HAD-like_sf"/>
</dbReference>